<feature type="transmembrane region" description="Helical" evidence="1">
    <location>
        <begin position="110"/>
        <end position="131"/>
    </location>
</feature>
<reference evidence="2 3" key="1">
    <citation type="submission" date="2015-03" db="EMBL/GenBank/DDBJ databases">
        <title>Genome Sequence of Kiloniella spongiae MEBiC09566, isolated from a marine sponge.</title>
        <authorList>
            <person name="Shao Z."/>
            <person name="Wang L."/>
            <person name="Li X."/>
        </authorList>
    </citation>
    <scope>NUCLEOTIDE SEQUENCE [LARGE SCALE GENOMIC DNA]</scope>
    <source>
        <strain evidence="2 3">MEBiC09566</strain>
    </source>
</reference>
<protein>
    <recommendedName>
        <fullName evidence="4">Major facilitator superfamily (MFS) profile domain-containing protein</fullName>
    </recommendedName>
</protein>
<dbReference type="OrthoDB" id="8480733at2"/>
<comment type="caution">
    <text evidence="2">The sequence shown here is derived from an EMBL/GenBank/DDBJ whole genome shotgun (WGS) entry which is preliminary data.</text>
</comment>
<evidence type="ECO:0008006" key="4">
    <source>
        <dbReference type="Google" id="ProtNLM"/>
    </source>
</evidence>
<gene>
    <name evidence="2" type="ORF">WH96_12685</name>
</gene>
<accession>A0A0H2MDV9</accession>
<evidence type="ECO:0000256" key="1">
    <source>
        <dbReference type="SAM" id="Phobius"/>
    </source>
</evidence>
<keyword evidence="1" id="KW-1133">Transmembrane helix</keyword>
<dbReference type="AlphaFoldDB" id="A0A0H2MDV9"/>
<dbReference type="EMBL" id="LAQL01000007">
    <property type="protein sequence ID" value="KLN60548.1"/>
    <property type="molecule type" value="Genomic_DNA"/>
</dbReference>
<feature type="transmembrane region" description="Helical" evidence="1">
    <location>
        <begin position="52"/>
        <end position="70"/>
    </location>
</feature>
<sequence length="137" mass="14582">MPNSFPTYLCARVFLGFNAGFSILTGFALILFPDFIAEIMLTKEISWISEAFVGLGVLLLGFAVSLVVLVRDRFLSKPKIVSISAADVGWVVSSGVVLLLFSDFLTSKGVAVIIGVNVFVAVFALGQFMGARVTVAA</sequence>
<keyword evidence="1" id="KW-0812">Transmembrane</keyword>
<evidence type="ECO:0000313" key="3">
    <source>
        <dbReference type="Proteomes" id="UP000035444"/>
    </source>
</evidence>
<dbReference type="RefSeq" id="WP_047764515.1">
    <property type="nucleotide sequence ID" value="NZ_LAQL01000007.1"/>
</dbReference>
<evidence type="ECO:0000313" key="2">
    <source>
        <dbReference type="EMBL" id="KLN60548.1"/>
    </source>
</evidence>
<dbReference type="Proteomes" id="UP000035444">
    <property type="component" value="Unassembled WGS sequence"/>
</dbReference>
<feature type="transmembrane region" description="Helical" evidence="1">
    <location>
        <begin position="82"/>
        <end position="104"/>
    </location>
</feature>
<name>A0A0H2MDV9_9PROT</name>
<keyword evidence="3" id="KW-1185">Reference proteome</keyword>
<keyword evidence="1" id="KW-0472">Membrane</keyword>
<organism evidence="2 3">
    <name type="scientific">Kiloniella spongiae</name>
    <dbReference type="NCBI Taxonomy" id="1489064"/>
    <lineage>
        <taxon>Bacteria</taxon>
        <taxon>Pseudomonadati</taxon>
        <taxon>Pseudomonadota</taxon>
        <taxon>Alphaproteobacteria</taxon>
        <taxon>Rhodospirillales</taxon>
        <taxon>Kiloniellaceae</taxon>
        <taxon>Kiloniella</taxon>
    </lineage>
</organism>
<feature type="transmembrane region" description="Helical" evidence="1">
    <location>
        <begin position="12"/>
        <end position="32"/>
    </location>
</feature>
<proteinExistence type="predicted"/>